<dbReference type="Pfam" id="PF21778">
    <property type="entry name" value="DUF6873"/>
    <property type="match status" value="1"/>
</dbReference>
<gene>
    <name evidence="2" type="ORF">ACJDT4_14815</name>
</gene>
<comment type="caution">
    <text evidence="2">The sequence shown here is derived from an EMBL/GenBank/DDBJ whole genome shotgun (WGS) entry which is preliminary data.</text>
</comment>
<accession>A0ABW8THB7</accession>
<feature type="domain" description="DUF6873" evidence="1">
    <location>
        <begin position="5"/>
        <end position="230"/>
    </location>
</feature>
<reference evidence="2 3" key="1">
    <citation type="submission" date="2024-11" db="EMBL/GenBank/DDBJ databases">
        <authorList>
            <person name="Heng Y.C."/>
            <person name="Lim A.C.H."/>
            <person name="Lee J.K.Y."/>
            <person name="Kittelmann S."/>
        </authorList>
    </citation>
    <scope>NUCLEOTIDE SEQUENCE [LARGE SCALE GENOMIC DNA]</scope>
    <source>
        <strain evidence="2 3">WILCCON 0114</strain>
    </source>
</reference>
<protein>
    <submittedName>
        <fullName evidence="2">DUF6873 family GME fold protein</fullName>
    </submittedName>
</protein>
<name>A0ABW8THB7_9CLOT</name>
<evidence type="ECO:0000313" key="3">
    <source>
        <dbReference type="Proteomes" id="UP001623592"/>
    </source>
</evidence>
<dbReference type="EMBL" id="JBJIAA010000012">
    <property type="protein sequence ID" value="MFL0251687.1"/>
    <property type="molecule type" value="Genomic_DNA"/>
</dbReference>
<proteinExistence type="predicted"/>
<sequence length="232" mass="26256">MKNVIVDYRIKEEEKISLLKMGYNVLTTPPCKTVYNSISGHPDIQLCMLDNSTAIVHKDMPYEFISTLEGLNLNIIKSKNDIKDKYPYDIILNAVNLKNFFIHNLKYTDDNLYKKISYKCLINVKQGYTKCSTAVISDTAIITNDSGISQAASKNGLDVLFLPKGDIDLTDFDYGFIGGTCGLLDHNTIAFYGNLKNYKYGDEVLSFIKKYNLTPLYLSDSKLVDRGSILYF</sequence>
<organism evidence="2 3">
    <name type="scientific">Clostridium neuense</name>
    <dbReference type="NCBI Taxonomy" id="1728934"/>
    <lineage>
        <taxon>Bacteria</taxon>
        <taxon>Bacillati</taxon>
        <taxon>Bacillota</taxon>
        <taxon>Clostridia</taxon>
        <taxon>Eubacteriales</taxon>
        <taxon>Clostridiaceae</taxon>
        <taxon>Clostridium</taxon>
    </lineage>
</organism>
<keyword evidence="3" id="KW-1185">Reference proteome</keyword>
<evidence type="ECO:0000313" key="2">
    <source>
        <dbReference type="EMBL" id="MFL0251687.1"/>
    </source>
</evidence>
<dbReference type="Proteomes" id="UP001623592">
    <property type="component" value="Unassembled WGS sequence"/>
</dbReference>
<dbReference type="RefSeq" id="WP_406788339.1">
    <property type="nucleotide sequence ID" value="NZ_JBJIAA010000012.1"/>
</dbReference>
<dbReference type="InterPro" id="IPR049238">
    <property type="entry name" value="DUF6873"/>
</dbReference>
<evidence type="ECO:0000259" key="1">
    <source>
        <dbReference type="Pfam" id="PF21778"/>
    </source>
</evidence>